<sequence length="139" mass="14935">MKKHVNPLYALSVPVVAIAVLVLWRSFHHDVRDLSAVDKQPPGKYFLLLKETGTGQHDAAIVVKSSDGKKTVFPGIAKGDINSPVANQRLITYSPTTEGCEGNVVELYQAGGTVTVIGSIDPSCSLHQELANDTVLKKL</sequence>
<keyword evidence="1" id="KW-0812">Transmembrane</keyword>
<organism evidence="2">
    <name type="scientific">Pseudomonas fluorescens (strain SBW25)</name>
    <dbReference type="NCBI Taxonomy" id="216595"/>
    <lineage>
        <taxon>Bacteria</taxon>
        <taxon>Pseudomonadati</taxon>
        <taxon>Pseudomonadota</taxon>
        <taxon>Gammaproteobacteria</taxon>
        <taxon>Pseudomonadales</taxon>
        <taxon>Pseudomonadaceae</taxon>
        <taxon>Pseudomonas</taxon>
    </lineage>
</organism>
<keyword evidence="2" id="KW-0614">Plasmid</keyword>
<name>A0A0G4E641_PSEFS</name>
<geneLocation type="plasmid" evidence="2">
    <name>pQBR55</name>
</geneLocation>
<dbReference type="RefSeq" id="WP_176456026.1">
    <property type="nucleotide sequence ID" value="NZ_LN713927.1"/>
</dbReference>
<dbReference type="EMBL" id="LN713927">
    <property type="protein sequence ID" value="CEK42407.1"/>
    <property type="molecule type" value="Genomic_DNA"/>
</dbReference>
<feature type="transmembrane region" description="Helical" evidence="1">
    <location>
        <begin position="6"/>
        <end position="24"/>
    </location>
</feature>
<dbReference type="AlphaFoldDB" id="A0A0G4E641"/>
<evidence type="ECO:0000256" key="1">
    <source>
        <dbReference type="SAM" id="Phobius"/>
    </source>
</evidence>
<keyword evidence="1" id="KW-0472">Membrane</keyword>
<reference evidence="2" key="1">
    <citation type="submission" date="2014-12" db="EMBL/GenBank/DDBJ databases">
        <authorList>
            <person name="Hall J."/>
        </authorList>
    </citation>
    <scope>NUCLEOTIDE SEQUENCE [LARGE SCALE GENOMIC DNA]</scope>
    <source>
        <strain evidence="2">SBW25</strain>
        <plasmid evidence="2">pQBR55</plasmid>
    </source>
</reference>
<keyword evidence="1" id="KW-1133">Transmembrane helix</keyword>
<proteinExistence type="predicted"/>
<evidence type="ECO:0000313" key="2">
    <source>
        <dbReference type="EMBL" id="CEK42407.1"/>
    </source>
</evidence>
<accession>A0A0G4E641</accession>
<reference evidence="2" key="2">
    <citation type="submission" date="2015-06" db="EMBL/GenBank/DDBJ databases">
        <title>Environmentally co-occuring mercury resistance plasmids are genetically and phenotypically diverse and confer variable context-dependent fitness effects.</title>
        <authorList>
            <person name="Hall J.P.J."/>
            <person name="Harrison E."/>
            <person name="Lilley A.K."/>
            <person name="Paterson S."/>
            <person name="Spiers A.J."/>
            <person name="Brockhurst M.A."/>
        </authorList>
    </citation>
    <scope>NUCLEOTIDE SEQUENCE [LARGE SCALE GENOMIC DNA]</scope>
    <source>
        <strain evidence="2">SBW25</strain>
        <plasmid evidence="2">pQBR55</plasmid>
    </source>
</reference>
<protein>
    <submittedName>
        <fullName evidence="2">Uncharacterized protein</fullName>
    </submittedName>
</protein>
<gene>
    <name evidence="2" type="ORF">PQBR55_0028</name>
</gene>